<comment type="caution">
    <text evidence="3">The sequence shown here is derived from an EMBL/GenBank/DDBJ whole genome shotgun (WGS) entry which is preliminary data.</text>
</comment>
<name>A0A165WYS6_9BACI</name>
<evidence type="ECO:0000313" key="3">
    <source>
        <dbReference type="EMBL" id="KZN95450.1"/>
    </source>
</evidence>
<dbReference type="Pfam" id="PF04434">
    <property type="entry name" value="SWIM"/>
    <property type="match status" value="1"/>
</dbReference>
<dbReference type="AlphaFoldDB" id="A0A165WYS6"/>
<dbReference type="Proteomes" id="UP000076476">
    <property type="component" value="Unassembled WGS sequence"/>
</dbReference>
<reference evidence="3 4" key="1">
    <citation type="submission" date="2016-04" db="EMBL/GenBank/DDBJ databases">
        <title>Draft genome sequence of Aeribacillus pallidus 8m3 from petroleum reservoir.</title>
        <authorList>
            <person name="Poltaraus A.B."/>
            <person name="Nazina T.N."/>
            <person name="Tourova T.P."/>
            <person name="Malakho S.M."/>
            <person name="Korshunova A.V."/>
            <person name="Sokolova D.S."/>
        </authorList>
    </citation>
    <scope>NUCLEOTIDE SEQUENCE [LARGE SCALE GENOMIC DNA]</scope>
    <source>
        <strain evidence="3 4">8m3</strain>
    </source>
</reference>
<organism evidence="3 4">
    <name type="scientific">Aeribacillus pallidus</name>
    <dbReference type="NCBI Taxonomy" id="33936"/>
    <lineage>
        <taxon>Bacteria</taxon>
        <taxon>Bacillati</taxon>
        <taxon>Bacillota</taxon>
        <taxon>Bacilli</taxon>
        <taxon>Bacillales</taxon>
        <taxon>Bacillaceae</taxon>
        <taxon>Aeribacillus</taxon>
    </lineage>
</organism>
<proteinExistence type="predicted"/>
<dbReference type="OrthoDB" id="26424at2"/>
<sequence>MNIYHFENEINPIIYDRGYDYYLAGHIKESVNLGEREYLFTIEGTNEYEVFVKLDRHGNILDSFCDCPYDKGPVCKHEVAAYFQLLGIVQEDSNYQTNKPTTFHDVLNALTKEQLIEIIIDFTKDDETLEERLMFTYGKRDQEHELEYCRRLIRSIEDKYSGRDGFIHYDDVLDFANELEEVLEKAGDMDDLLVSTDIALIVFRAAVEAISYADDSSGAISFVTDRAILILDEISKISVENNNHKRAIFKKILTAVDEEDYEFWSDFQYDLLAVSMNYADDENMRSSLMNKVETLIERTDDRYLIKSLRSLMLKVKEKYESKEEAEKFLHEHIHYHSFRKKAIQQYLCDKEYEKVIALAKDSEEKDAQHLGLVLSWKKYRYEALKGLKLKEEQQLLARELFFAGDVDFYEELKKLTDDEEKLYEELKQKLKDLNTWRARNLLLELIEKENDLVELLQYVKEHPYHIEKYSEKLAEFFKDDVIEIYERFIKTIAANSSNRKEYRNVCQTIKKFSKVGGESKKTELVETLKALYKRRPAFLDELGKI</sequence>
<gene>
    <name evidence="3" type="ORF">AZI98_13475</name>
</gene>
<dbReference type="PROSITE" id="PS50966">
    <property type="entry name" value="ZF_SWIM"/>
    <property type="match status" value="1"/>
</dbReference>
<dbReference type="InterPro" id="IPR007527">
    <property type="entry name" value="Znf_SWIM"/>
</dbReference>
<dbReference type="EMBL" id="LWBR01000048">
    <property type="protein sequence ID" value="KZN95450.1"/>
    <property type="molecule type" value="Genomic_DNA"/>
</dbReference>
<dbReference type="RefSeq" id="WP_063388795.1">
    <property type="nucleotide sequence ID" value="NZ_LWBR01000048.1"/>
</dbReference>
<evidence type="ECO:0000259" key="2">
    <source>
        <dbReference type="PROSITE" id="PS50966"/>
    </source>
</evidence>
<evidence type="ECO:0000313" key="4">
    <source>
        <dbReference type="Proteomes" id="UP000076476"/>
    </source>
</evidence>
<evidence type="ECO:0000256" key="1">
    <source>
        <dbReference type="PROSITE-ProRule" id="PRU00325"/>
    </source>
</evidence>
<keyword evidence="1" id="KW-0863">Zinc-finger</keyword>
<keyword evidence="4" id="KW-1185">Reference proteome</keyword>
<dbReference type="GO" id="GO:0008270">
    <property type="term" value="F:zinc ion binding"/>
    <property type="evidence" value="ECO:0007669"/>
    <property type="project" value="UniProtKB-KW"/>
</dbReference>
<accession>A0A165WYS6</accession>
<feature type="domain" description="SWIM-type" evidence="2">
    <location>
        <begin position="48"/>
        <end position="86"/>
    </location>
</feature>
<keyword evidence="1" id="KW-0479">Metal-binding</keyword>
<keyword evidence="1" id="KW-0862">Zinc</keyword>
<protein>
    <recommendedName>
        <fullName evidence="2">SWIM-type domain-containing protein</fullName>
    </recommendedName>
</protein>
<dbReference type="STRING" id="33936.AZI98_13475"/>